<sequence>MPSRVKEAWGEGPSRPPQAAQAIADEEAEDDDNVTKDEWFEQVSALKQKQVYVERHLRLGLDSLRNKMSERNHEYQQLSTVSDKSEFTKVKENLDDGLGRVRSSVKYLQNLLATPATSEMYVSTLATQMDTCETEIESLKIQQNQDYERLGRVETLLSREIEAFQRRIEGAAWETGPGTAAADRQARGGERATGPATRKRGGRDPASHLRVSRGDLLPEVVEFEEFIKDYGHTGGWSEEDHKDFLRLFQRSGKSYTRVLSVCLAQMPHLTREEIVGHCKWDAEHKNLLLRRRQAIQAWRERKNLQKKAEKKKKRDNLANPEVEVCEKELREKLEAKRAEEERKRAQLAQWKTEKEVQREEDRQMKARKAARQKERERAKEREKKQQAASMLREYQKKKKLEAELAKLQKRAERKYHERRKVTSEDLLHLWERDKIFLQQRKDLCMREKLERREVEQRKKKIASTFQVHAERNPGRLLQSTMSQIHRGATPRDSENSNNQVNYIRNVTHLAVPAWRSNLPRGLG</sequence>
<feature type="region of interest" description="Disordered" evidence="2">
    <location>
        <begin position="175"/>
        <end position="207"/>
    </location>
</feature>
<reference evidence="3 4" key="1">
    <citation type="submission" date="2024-03" db="EMBL/GenBank/DDBJ databases">
        <title>Complete genome sequence of the green alga Chloropicon roscoffensis RCC1871.</title>
        <authorList>
            <person name="Lemieux C."/>
            <person name="Pombert J.-F."/>
            <person name="Otis C."/>
            <person name="Turmel M."/>
        </authorList>
    </citation>
    <scope>NUCLEOTIDE SEQUENCE [LARGE SCALE GENOMIC DNA]</scope>
    <source>
        <strain evidence="3 4">RCC1871</strain>
    </source>
</reference>
<keyword evidence="4" id="KW-1185">Reference proteome</keyword>
<keyword evidence="1" id="KW-0175">Coiled coil</keyword>
<evidence type="ECO:0000313" key="4">
    <source>
        <dbReference type="Proteomes" id="UP001472866"/>
    </source>
</evidence>
<dbReference type="InterPro" id="IPR039902">
    <property type="entry name" value="CCDC148/CCDC112"/>
</dbReference>
<organism evidence="3 4">
    <name type="scientific">Chloropicon roscoffensis</name>
    <dbReference type="NCBI Taxonomy" id="1461544"/>
    <lineage>
        <taxon>Eukaryota</taxon>
        <taxon>Viridiplantae</taxon>
        <taxon>Chlorophyta</taxon>
        <taxon>Chloropicophyceae</taxon>
        <taxon>Chloropicales</taxon>
        <taxon>Chloropicaceae</taxon>
        <taxon>Chloropicon</taxon>
    </lineage>
</organism>
<gene>
    <name evidence="3" type="ORF">HKI87_02g13760</name>
</gene>
<protein>
    <submittedName>
        <fullName evidence="3">Coiled-coil domain-containing protein</fullName>
    </submittedName>
</protein>
<feature type="region of interest" description="Disordered" evidence="2">
    <location>
        <begin position="345"/>
        <end position="390"/>
    </location>
</feature>
<dbReference type="AlphaFoldDB" id="A0AAX4P1Q6"/>
<dbReference type="PANTHER" id="PTHR21549">
    <property type="entry name" value="MUTATED IN BLADDER CANCER 1"/>
    <property type="match status" value="1"/>
</dbReference>
<accession>A0AAX4P1Q6</accession>
<feature type="region of interest" description="Disordered" evidence="2">
    <location>
        <begin position="1"/>
        <end position="34"/>
    </location>
</feature>
<feature type="compositionally biased region" description="Basic and acidic residues" evidence="2">
    <location>
        <begin position="351"/>
        <end position="364"/>
    </location>
</feature>
<dbReference type="Proteomes" id="UP001472866">
    <property type="component" value="Chromosome 02"/>
</dbReference>
<proteinExistence type="predicted"/>
<feature type="compositionally biased region" description="Basic and acidic residues" evidence="2">
    <location>
        <begin position="371"/>
        <end position="385"/>
    </location>
</feature>
<name>A0AAX4P1Q6_9CHLO</name>
<evidence type="ECO:0000313" key="3">
    <source>
        <dbReference type="EMBL" id="WZN59848.1"/>
    </source>
</evidence>
<dbReference type="EMBL" id="CP151502">
    <property type="protein sequence ID" value="WZN59848.1"/>
    <property type="molecule type" value="Genomic_DNA"/>
</dbReference>
<dbReference type="PANTHER" id="PTHR21549:SF0">
    <property type="entry name" value="COILED-COIL DOMAIN-CONTAINING PROTEIN 112"/>
    <property type="match status" value="1"/>
</dbReference>
<evidence type="ECO:0000256" key="1">
    <source>
        <dbReference type="ARBA" id="ARBA00023054"/>
    </source>
</evidence>
<evidence type="ECO:0000256" key="2">
    <source>
        <dbReference type="SAM" id="MobiDB-lite"/>
    </source>
</evidence>